<sequence length="74" mass="8199">MTQKAICSTETDQGCHPQTIPPAAITSRIFTPRNVVAAVRQTGEAVRLCANDWPSAKHLNWGVKNPLFKDLKRL</sequence>
<name>A0A4C1WRD1_EUMVA</name>
<evidence type="ECO:0000313" key="1">
    <source>
        <dbReference type="EMBL" id="GBP53112.1"/>
    </source>
</evidence>
<comment type="caution">
    <text evidence="1">The sequence shown here is derived from an EMBL/GenBank/DDBJ whole genome shotgun (WGS) entry which is preliminary data.</text>
</comment>
<protein>
    <submittedName>
        <fullName evidence="1">Uncharacterized protein</fullName>
    </submittedName>
</protein>
<dbReference type="AlphaFoldDB" id="A0A4C1WRD1"/>
<accession>A0A4C1WRD1</accession>
<evidence type="ECO:0000313" key="2">
    <source>
        <dbReference type="Proteomes" id="UP000299102"/>
    </source>
</evidence>
<dbReference type="EMBL" id="BGZK01000616">
    <property type="protein sequence ID" value="GBP53112.1"/>
    <property type="molecule type" value="Genomic_DNA"/>
</dbReference>
<reference evidence="1 2" key="1">
    <citation type="journal article" date="2019" name="Commun. Biol.">
        <title>The bagworm genome reveals a unique fibroin gene that provides high tensile strength.</title>
        <authorList>
            <person name="Kono N."/>
            <person name="Nakamura H."/>
            <person name="Ohtoshi R."/>
            <person name="Tomita M."/>
            <person name="Numata K."/>
            <person name="Arakawa K."/>
        </authorList>
    </citation>
    <scope>NUCLEOTIDE SEQUENCE [LARGE SCALE GENOMIC DNA]</scope>
</reference>
<gene>
    <name evidence="1" type="ORF">EVAR_97116_1</name>
</gene>
<keyword evidence="2" id="KW-1185">Reference proteome</keyword>
<organism evidence="1 2">
    <name type="scientific">Eumeta variegata</name>
    <name type="common">Bagworm moth</name>
    <name type="synonym">Eumeta japonica</name>
    <dbReference type="NCBI Taxonomy" id="151549"/>
    <lineage>
        <taxon>Eukaryota</taxon>
        <taxon>Metazoa</taxon>
        <taxon>Ecdysozoa</taxon>
        <taxon>Arthropoda</taxon>
        <taxon>Hexapoda</taxon>
        <taxon>Insecta</taxon>
        <taxon>Pterygota</taxon>
        <taxon>Neoptera</taxon>
        <taxon>Endopterygota</taxon>
        <taxon>Lepidoptera</taxon>
        <taxon>Glossata</taxon>
        <taxon>Ditrysia</taxon>
        <taxon>Tineoidea</taxon>
        <taxon>Psychidae</taxon>
        <taxon>Oiketicinae</taxon>
        <taxon>Eumeta</taxon>
    </lineage>
</organism>
<dbReference type="Proteomes" id="UP000299102">
    <property type="component" value="Unassembled WGS sequence"/>
</dbReference>
<proteinExistence type="predicted"/>